<evidence type="ECO:0000259" key="1">
    <source>
        <dbReference type="PROSITE" id="PS51708"/>
    </source>
</evidence>
<dbReference type="PROSITE" id="PS51708">
    <property type="entry name" value="CHAD"/>
    <property type="match status" value="1"/>
</dbReference>
<evidence type="ECO:0000313" key="3">
    <source>
        <dbReference type="Proteomes" id="UP000466730"/>
    </source>
</evidence>
<organism evidence="2 3">
    <name type="scientific">Rhodovulum strictum</name>
    <dbReference type="NCBI Taxonomy" id="58314"/>
    <lineage>
        <taxon>Bacteria</taxon>
        <taxon>Pseudomonadati</taxon>
        <taxon>Pseudomonadota</taxon>
        <taxon>Alphaproteobacteria</taxon>
        <taxon>Rhodobacterales</taxon>
        <taxon>Paracoccaceae</taxon>
        <taxon>Rhodovulum</taxon>
    </lineage>
</organism>
<dbReference type="EMBL" id="WJPO01000008">
    <property type="protein sequence ID" value="MRH20778.1"/>
    <property type="molecule type" value="Genomic_DNA"/>
</dbReference>
<name>A0A844BDV4_9RHOB</name>
<gene>
    <name evidence="2" type="ORF">GH815_07210</name>
</gene>
<protein>
    <submittedName>
        <fullName evidence="2">CHAD domain-containing protein</fullName>
    </submittedName>
</protein>
<evidence type="ECO:0000313" key="2">
    <source>
        <dbReference type="EMBL" id="MRH20778.1"/>
    </source>
</evidence>
<accession>A0A844BDV4</accession>
<keyword evidence="3" id="KW-1185">Reference proteome</keyword>
<dbReference type="OrthoDB" id="9810907at2"/>
<reference evidence="2 3" key="1">
    <citation type="submission" date="2019-11" db="EMBL/GenBank/DDBJ databases">
        <title>Draft Whole-Genome sequence of the marine photosynthetic bacterium Rhodovulum strictum DSM 11289.</title>
        <authorList>
            <person name="Kyndt J.A."/>
            <person name="Meyer T.E."/>
        </authorList>
    </citation>
    <scope>NUCLEOTIDE SEQUENCE [LARGE SCALE GENOMIC DNA]</scope>
    <source>
        <strain evidence="2 3">DSM 11289</strain>
    </source>
</reference>
<dbReference type="Pfam" id="PF05235">
    <property type="entry name" value="CHAD"/>
    <property type="match status" value="1"/>
</dbReference>
<dbReference type="SMART" id="SM00880">
    <property type="entry name" value="CHAD"/>
    <property type="match status" value="1"/>
</dbReference>
<dbReference type="PANTHER" id="PTHR39339">
    <property type="entry name" value="SLR1444 PROTEIN"/>
    <property type="match status" value="1"/>
</dbReference>
<feature type="domain" description="CHAD" evidence="1">
    <location>
        <begin position="27"/>
        <end position="297"/>
    </location>
</feature>
<sequence>MIRLPLRCASAREARDEFMAYRLKRTDETCEAALRRIATEEIDAALAEIDDAGMDLHDKIHELRKRAKRLRGLIRLVRPSFPAYAAENAAIRDAARRLSGLRDFEGMIETVDKLAAATGDAGLGPLRAHLVATRNAAVAGGDVAADLAVFRAEMMALRARVADWTLTANGFKALRPGIDKIFDRARQDRRLAAETPETAVIHDWRKAVKYHWYHTRLLQPIDPARMGRRAGQVRTLSELLGDHHDLAVLDGWIAGADALTGGAAERDRLRDLIAARQAALEAEAQALAARLFASPARKMSRRWKHLWKAWRAA</sequence>
<dbReference type="InterPro" id="IPR007899">
    <property type="entry name" value="CHAD_dom"/>
</dbReference>
<dbReference type="Gene3D" id="1.40.20.10">
    <property type="entry name" value="CHAD domain"/>
    <property type="match status" value="1"/>
</dbReference>
<dbReference type="PANTHER" id="PTHR39339:SF1">
    <property type="entry name" value="CHAD DOMAIN-CONTAINING PROTEIN"/>
    <property type="match status" value="1"/>
</dbReference>
<dbReference type="Proteomes" id="UP000466730">
    <property type="component" value="Unassembled WGS sequence"/>
</dbReference>
<proteinExistence type="predicted"/>
<comment type="caution">
    <text evidence="2">The sequence shown here is derived from an EMBL/GenBank/DDBJ whole genome shotgun (WGS) entry which is preliminary data.</text>
</comment>
<dbReference type="InterPro" id="IPR038186">
    <property type="entry name" value="CHAD_dom_sf"/>
</dbReference>
<dbReference type="AlphaFoldDB" id="A0A844BDV4"/>